<dbReference type="Proteomes" id="UP001642409">
    <property type="component" value="Unassembled WGS sequence"/>
</dbReference>
<name>A0AA86NJR9_9EUKA</name>
<dbReference type="Gene3D" id="2.160.20.110">
    <property type="match status" value="1"/>
</dbReference>
<sequence length="1063" mass="116146">MKSASLNTVKLQNNVYVTKQSNNLHLFFYTNSAQQTQLNVEIYNTNVNHFALFGLNVNSQILKDSILNVTLQFDVLVGALVCLTCDIEIFNSTLIFVGTGNKMSAMIIEMQTSVQLTQTFIQYRITSNNSSGLVNSINSTDLSFQISDCLLTGYDQISSSHNGYICSSIYNDFTLTISKLFICVNQIQRFGDQNSSIINMIGTDQPNCNICAGMNYVYGICSDKLEYGDIINGTIQCVYPFIYFNNQCICTHGYILNDTNCVNVLKTLQNLQDTAGIADLTEIQHNISIIEQKIDDLNISFKSQISAITNFTILEQSILNNFTKSENNLLVNTTVLDWRIYNNISNLNISIDDIDQLIFKQQILIQELVDYIECTKSYGYQIVNGVCVQVTCSIVGQQSINGVCQCMNIHAIIRDGQCVCPTNSQLVERACECNIIANQIINNSQCVCKTQGAIVINNMCACGMGQINVSDICTCPADSTLINGKCACNTIIGQILINGVCQCQSGQQIINGSCQTVYTINNTESTMVCNQVVYMTSFDIITVTNQITSSVNFSNGYVFGSTQYISDAFIDISDSVYPLSVTPLFQVQSSFTNFKLQLGMQQIQGGEMLSSSSQIIISQFNIISRQGSQLTLGSGQLNILQAYSNTANISNLLVNLSFAMSQGNITLINSITGFMNVLNYQVLGIYQCTKIVAMLGINVNIATVFIDKISLSPYIVKTGNLSSLLFCSIISGGLQINNILIVVQNSANQTISSIQSTGTNYYQFGGIVTTICNASKVLINSLIHDSYCNFDTNYVGKSGFLIGHIQDSTSSATITNVCLYQDIISSTLQFKWFGILGWNSGNISIQQAVLTLNIQATYLFDFGIIGLQSPTSIYQEVLNLITSMNTVIQSANSGNYSGIICGALQSENSLISNISVINCNFSLQNNVGGLIGLLYESNGTIQNTTIKQTNISTSGCNVGGFIGYSNKINSSIYNSTICLMNIKGLNVTGGLTGMAWQSKIYISNVHIYQIRITGTSNIGIVLGCNNGQNTFTFTNSSQNSNYINNNMKPECTILSNAFTIIGC</sequence>
<evidence type="ECO:0000313" key="3">
    <source>
        <dbReference type="Proteomes" id="UP001642409"/>
    </source>
</evidence>
<dbReference type="AlphaFoldDB" id="A0AA86NJR9"/>
<comment type="caution">
    <text evidence="1">The sequence shown here is derived from an EMBL/GenBank/DDBJ whole genome shotgun (WGS) entry which is preliminary data.</text>
</comment>
<evidence type="ECO:0000313" key="2">
    <source>
        <dbReference type="EMBL" id="CAL6110165.1"/>
    </source>
</evidence>
<organism evidence="1">
    <name type="scientific">Hexamita inflata</name>
    <dbReference type="NCBI Taxonomy" id="28002"/>
    <lineage>
        <taxon>Eukaryota</taxon>
        <taxon>Metamonada</taxon>
        <taxon>Diplomonadida</taxon>
        <taxon>Hexamitidae</taxon>
        <taxon>Hexamitinae</taxon>
        <taxon>Hexamita</taxon>
    </lineage>
</organism>
<protein>
    <submittedName>
        <fullName evidence="1">Uncharacterized protein</fullName>
    </submittedName>
</protein>
<keyword evidence="3" id="KW-1185">Reference proteome</keyword>
<evidence type="ECO:0000313" key="1">
    <source>
        <dbReference type="EMBL" id="CAI9920251.1"/>
    </source>
</evidence>
<dbReference type="EMBL" id="CAXDID020000682">
    <property type="protein sequence ID" value="CAL6110165.1"/>
    <property type="molecule type" value="Genomic_DNA"/>
</dbReference>
<proteinExistence type="predicted"/>
<reference evidence="2 3" key="2">
    <citation type="submission" date="2024-07" db="EMBL/GenBank/DDBJ databases">
        <authorList>
            <person name="Akdeniz Z."/>
        </authorList>
    </citation>
    <scope>NUCLEOTIDE SEQUENCE [LARGE SCALE GENOMIC DNA]</scope>
</reference>
<accession>A0AA86NJR9</accession>
<dbReference type="EMBL" id="CATOUU010000196">
    <property type="protein sequence ID" value="CAI9920251.1"/>
    <property type="molecule type" value="Genomic_DNA"/>
</dbReference>
<gene>
    <name evidence="2" type="ORF">HINF_LOCUS75790</name>
    <name evidence="1" type="ORF">HINF_LOCUS7896</name>
</gene>
<reference evidence="1" key="1">
    <citation type="submission" date="2023-06" db="EMBL/GenBank/DDBJ databases">
        <authorList>
            <person name="Kurt Z."/>
        </authorList>
    </citation>
    <scope>NUCLEOTIDE SEQUENCE</scope>
</reference>